<proteinExistence type="predicted"/>
<accession>A0ABP7QHF5</accession>
<comment type="caution">
    <text evidence="2">The sequence shown here is derived from an EMBL/GenBank/DDBJ whole genome shotgun (WGS) entry which is preliminary data.</text>
</comment>
<protein>
    <submittedName>
        <fullName evidence="2">Uncharacterized protein</fullName>
    </submittedName>
</protein>
<keyword evidence="1" id="KW-1133">Transmembrane helix</keyword>
<dbReference type="EMBL" id="BAAAZC010000026">
    <property type="protein sequence ID" value="GAA3982507.1"/>
    <property type="molecule type" value="Genomic_DNA"/>
</dbReference>
<organism evidence="2 3">
    <name type="scientific">Mucilaginibacter dorajii</name>
    <dbReference type="NCBI Taxonomy" id="692994"/>
    <lineage>
        <taxon>Bacteria</taxon>
        <taxon>Pseudomonadati</taxon>
        <taxon>Bacteroidota</taxon>
        <taxon>Sphingobacteriia</taxon>
        <taxon>Sphingobacteriales</taxon>
        <taxon>Sphingobacteriaceae</taxon>
        <taxon>Mucilaginibacter</taxon>
    </lineage>
</organism>
<name>A0ABP7QHF5_9SPHI</name>
<reference evidence="3" key="1">
    <citation type="journal article" date="2019" name="Int. J. Syst. Evol. Microbiol.">
        <title>The Global Catalogue of Microorganisms (GCM) 10K type strain sequencing project: providing services to taxonomists for standard genome sequencing and annotation.</title>
        <authorList>
            <consortium name="The Broad Institute Genomics Platform"/>
            <consortium name="The Broad Institute Genome Sequencing Center for Infectious Disease"/>
            <person name="Wu L."/>
            <person name="Ma J."/>
        </authorList>
    </citation>
    <scope>NUCLEOTIDE SEQUENCE [LARGE SCALE GENOMIC DNA]</scope>
    <source>
        <strain evidence="3">JCM 16601</strain>
    </source>
</reference>
<dbReference type="Proteomes" id="UP001500742">
    <property type="component" value="Unassembled WGS sequence"/>
</dbReference>
<evidence type="ECO:0000313" key="3">
    <source>
        <dbReference type="Proteomes" id="UP001500742"/>
    </source>
</evidence>
<keyword evidence="3" id="KW-1185">Reference proteome</keyword>
<feature type="transmembrane region" description="Helical" evidence="1">
    <location>
        <begin position="6"/>
        <end position="23"/>
    </location>
</feature>
<dbReference type="RefSeq" id="WP_259093908.1">
    <property type="nucleotide sequence ID" value="NZ_BAAAZC010000026.1"/>
</dbReference>
<keyword evidence="1" id="KW-0472">Membrane</keyword>
<keyword evidence="1" id="KW-0812">Transmembrane</keyword>
<evidence type="ECO:0000313" key="2">
    <source>
        <dbReference type="EMBL" id="GAA3982507.1"/>
    </source>
</evidence>
<sequence>MAAFYIVLEVIAFIAVIVVPLSGPKRVKKQAAATVSSLAVTEEGYLEQLAGNPAHHLPVH</sequence>
<evidence type="ECO:0000256" key="1">
    <source>
        <dbReference type="SAM" id="Phobius"/>
    </source>
</evidence>
<gene>
    <name evidence="2" type="ORF">GCM10022210_37540</name>
</gene>